<comment type="cofactor">
    <cofactor evidence="1 12">
        <name>pyridoxal 5'-phosphate</name>
        <dbReference type="ChEBI" id="CHEBI:597326"/>
    </cofactor>
</comment>
<dbReference type="RefSeq" id="WP_144040470.1">
    <property type="nucleotide sequence ID" value="NZ_BMPL01000013.1"/>
</dbReference>
<keyword evidence="15" id="KW-1185">Reference proteome</keyword>
<comment type="similarity">
    <text evidence="3">Belongs to the class-II pyridoxal-phosphate-dependent aminotransferase family. BioF subfamily.</text>
</comment>
<keyword evidence="8 12" id="KW-0663">Pyridoxal phosphate</keyword>
<keyword evidence="7" id="KW-0093">Biotin biosynthesis</keyword>
<dbReference type="GO" id="GO:0030170">
    <property type="term" value="F:pyridoxal phosphate binding"/>
    <property type="evidence" value="ECO:0007669"/>
    <property type="project" value="InterPro"/>
</dbReference>
<dbReference type="InterPro" id="IPR015424">
    <property type="entry name" value="PyrdxlP-dep_Trfase"/>
</dbReference>
<organism evidence="14 15">
    <name type="scientific">Shewanella hanedai</name>
    <name type="common">Alteromonas hanedai</name>
    <dbReference type="NCBI Taxonomy" id="25"/>
    <lineage>
        <taxon>Bacteria</taxon>
        <taxon>Pseudomonadati</taxon>
        <taxon>Pseudomonadota</taxon>
        <taxon>Gammaproteobacteria</taxon>
        <taxon>Alteromonadales</taxon>
        <taxon>Shewanellaceae</taxon>
        <taxon>Shewanella</taxon>
    </lineage>
</organism>
<evidence type="ECO:0000256" key="2">
    <source>
        <dbReference type="ARBA" id="ARBA00004746"/>
    </source>
</evidence>
<evidence type="ECO:0000313" key="15">
    <source>
        <dbReference type="Proteomes" id="UP000318126"/>
    </source>
</evidence>
<evidence type="ECO:0000256" key="8">
    <source>
        <dbReference type="ARBA" id="ARBA00022898"/>
    </source>
</evidence>
<dbReference type="EC" id="2.3.1.47" evidence="5"/>
<evidence type="ECO:0000256" key="5">
    <source>
        <dbReference type="ARBA" id="ARBA00013187"/>
    </source>
</evidence>
<feature type="domain" description="Aminotransferase class I/classII large" evidence="13">
    <location>
        <begin position="59"/>
        <end position="395"/>
    </location>
</feature>
<keyword evidence="6" id="KW-0808">Transferase</keyword>
<dbReference type="InterPro" id="IPR001917">
    <property type="entry name" value="Aminotrans_II_pyridoxalP_BS"/>
</dbReference>
<evidence type="ECO:0000256" key="6">
    <source>
        <dbReference type="ARBA" id="ARBA00022679"/>
    </source>
</evidence>
<evidence type="ECO:0000256" key="3">
    <source>
        <dbReference type="ARBA" id="ARBA00010008"/>
    </source>
</evidence>
<protein>
    <recommendedName>
        <fullName evidence="5">8-amino-7-oxononanoate synthase</fullName>
        <ecNumber evidence="5">2.3.1.47</ecNumber>
    </recommendedName>
    <alternativeName>
        <fullName evidence="9">7-keto-8-amino-pelargonic acid synthase</fullName>
    </alternativeName>
    <alternativeName>
        <fullName evidence="10">8-amino-7-ketopelargonate synthase</fullName>
    </alternativeName>
</protein>
<dbReference type="Gene3D" id="3.90.1150.10">
    <property type="entry name" value="Aspartate Aminotransferase, domain 1"/>
    <property type="match status" value="1"/>
</dbReference>
<evidence type="ECO:0000259" key="13">
    <source>
        <dbReference type="Pfam" id="PF00155"/>
    </source>
</evidence>
<dbReference type="Pfam" id="PF00155">
    <property type="entry name" value="Aminotran_1_2"/>
    <property type="match status" value="1"/>
</dbReference>
<proteinExistence type="inferred from homology"/>
<evidence type="ECO:0000256" key="4">
    <source>
        <dbReference type="ARBA" id="ARBA00011738"/>
    </source>
</evidence>
<dbReference type="PANTHER" id="PTHR13693:SF100">
    <property type="entry name" value="8-AMINO-7-OXONONANOATE SYNTHASE"/>
    <property type="match status" value="1"/>
</dbReference>
<dbReference type="EMBL" id="VKGK01000013">
    <property type="protein sequence ID" value="TRY14106.1"/>
    <property type="molecule type" value="Genomic_DNA"/>
</dbReference>
<dbReference type="Proteomes" id="UP000318126">
    <property type="component" value="Unassembled WGS sequence"/>
</dbReference>
<reference evidence="15" key="1">
    <citation type="submission" date="2019-07" db="EMBL/GenBank/DDBJ databases">
        <title>Shewanella sp. YLB-08 draft genomic sequence.</title>
        <authorList>
            <person name="Yu L."/>
        </authorList>
    </citation>
    <scope>NUCLEOTIDE SEQUENCE [LARGE SCALE GENOMIC DNA]</scope>
    <source>
        <strain evidence="15">JCM 20706</strain>
    </source>
</reference>
<dbReference type="GO" id="GO:0008710">
    <property type="term" value="F:8-amino-7-oxononanoate synthase activity"/>
    <property type="evidence" value="ECO:0007669"/>
    <property type="project" value="UniProtKB-EC"/>
</dbReference>
<evidence type="ECO:0000256" key="10">
    <source>
        <dbReference type="ARBA" id="ARBA00033381"/>
    </source>
</evidence>
<sequence>MTNESADKREVGRVSLAEKIQGRQAQLKQAGLLRRRQKLDSVQVEPTKASMHFVVDGVDYLNFSSNDYLGLTQEPELLTALNLSAQEYGVGSGSSPLVTGYSQAHQLLEQQLCKVTGHEAGLLFCSGFSANTALMKTLFDSSDCVVADKLVHASIIDGLVDSKASLKRFLHNDLVSARRLLEKHKPQALVTESIFSMDGDSAPLASLSRLCREQGAWLIVDDAHGFGIQSALPSNTVPANADVADIQVVTFGKALGCQGAAILGSQVLIDFLVSNAREYIYSTALSPTSASLALAAVKLTQGVSPKALTLAGNIAYFKQACVSAKVVLSESMTPIQPLIIGDADKTVEVAQQLKALGVWVGAIRPPTVPKGSARLRITITALHTKSDIDKLVSALASMNIEVLASLVIRPVVR</sequence>
<accession>A0A553JNS2</accession>
<dbReference type="OrthoDB" id="9807157at2"/>
<name>A0A553JNS2_SHEHA</name>
<gene>
    <name evidence="14" type="ORF">FN961_12290</name>
</gene>
<evidence type="ECO:0000256" key="9">
    <source>
        <dbReference type="ARBA" id="ARBA00032610"/>
    </source>
</evidence>
<dbReference type="SUPFAM" id="SSF53383">
    <property type="entry name" value="PLP-dependent transferases"/>
    <property type="match status" value="1"/>
</dbReference>
<comment type="catalytic activity">
    <reaction evidence="11">
        <text>6-carboxyhexanoyl-[ACP] + L-alanine + H(+) = (8S)-8-amino-7-oxononanoate + holo-[ACP] + CO2</text>
        <dbReference type="Rhea" id="RHEA:42288"/>
        <dbReference type="Rhea" id="RHEA-COMP:9685"/>
        <dbReference type="Rhea" id="RHEA-COMP:9955"/>
        <dbReference type="ChEBI" id="CHEBI:15378"/>
        <dbReference type="ChEBI" id="CHEBI:16526"/>
        <dbReference type="ChEBI" id="CHEBI:57972"/>
        <dbReference type="ChEBI" id="CHEBI:64479"/>
        <dbReference type="ChEBI" id="CHEBI:78846"/>
        <dbReference type="ChEBI" id="CHEBI:149468"/>
        <dbReference type="EC" id="2.3.1.47"/>
    </reaction>
</comment>
<evidence type="ECO:0000313" key="14">
    <source>
        <dbReference type="EMBL" id="TRY14106.1"/>
    </source>
</evidence>
<evidence type="ECO:0000256" key="1">
    <source>
        <dbReference type="ARBA" id="ARBA00001933"/>
    </source>
</evidence>
<comment type="caution">
    <text evidence="14">The sequence shown here is derived from an EMBL/GenBank/DDBJ whole genome shotgun (WGS) entry which is preliminary data.</text>
</comment>
<evidence type="ECO:0000256" key="12">
    <source>
        <dbReference type="RuleBase" id="RU003693"/>
    </source>
</evidence>
<evidence type="ECO:0000256" key="7">
    <source>
        <dbReference type="ARBA" id="ARBA00022756"/>
    </source>
</evidence>
<dbReference type="InterPro" id="IPR015421">
    <property type="entry name" value="PyrdxlP-dep_Trfase_major"/>
</dbReference>
<comment type="subunit">
    <text evidence="4">Homodimer.</text>
</comment>
<dbReference type="PROSITE" id="PS00599">
    <property type="entry name" value="AA_TRANSFER_CLASS_2"/>
    <property type="match status" value="1"/>
</dbReference>
<comment type="pathway">
    <text evidence="2">Cofactor biosynthesis; biotin biosynthesis.</text>
</comment>
<dbReference type="InterPro" id="IPR015422">
    <property type="entry name" value="PyrdxlP-dep_Trfase_small"/>
</dbReference>
<dbReference type="GO" id="GO:0009102">
    <property type="term" value="P:biotin biosynthetic process"/>
    <property type="evidence" value="ECO:0007669"/>
    <property type="project" value="UniProtKB-KW"/>
</dbReference>
<evidence type="ECO:0000256" key="11">
    <source>
        <dbReference type="ARBA" id="ARBA00047715"/>
    </source>
</evidence>
<dbReference type="AlphaFoldDB" id="A0A553JNS2"/>
<dbReference type="Gene3D" id="3.40.640.10">
    <property type="entry name" value="Type I PLP-dependent aspartate aminotransferase-like (Major domain)"/>
    <property type="match status" value="1"/>
</dbReference>
<dbReference type="InterPro" id="IPR004839">
    <property type="entry name" value="Aminotransferase_I/II_large"/>
</dbReference>
<dbReference type="InterPro" id="IPR050087">
    <property type="entry name" value="AON_synthase_class-II"/>
</dbReference>
<dbReference type="PANTHER" id="PTHR13693">
    <property type="entry name" value="CLASS II AMINOTRANSFERASE/8-AMINO-7-OXONONANOATE SYNTHASE"/>
    <property type="match status" value="1"/>
</dbReference>